<dbReference type="Proteomes" id="UP000004699">
    <property type="component" value="Unassembled WGS sequence"/>
</dbReference>
<accession>B8KV26</accession>
<evidence type="ECO:0000313" key="1">
    <source>
        <dbReference type="EMBL" id="EED35781.1"/>
    </source>
</evidence>
<dbReference type="STRING" id="565045.NOR51B_1728"/>
<reference evidence="2" key="1">
    <citation type="journal article" date="2013" name="BMC Microbiol.">
        <title>Taxonomy and evolution of bacteriochlorophyll a-containing members of the OM60/NOR5 clade of marine gammaproteobacteria: description of Luminiphilus syltensis gen. nov., sp. nov., reclassification of Haliea rubra as Pseudohaliea rubra gen. nov., comb. nov., and emendation of Chromatocurvus halotolerans.</title>
        <authorList>
            <person name="Spring S."/>
            <person name="Riedel T."/>
            <person name="Sproer C."/>
            <person name="Yan S."/>
            <person name="Harder J."/>
            <person name="Fuchs B.M."/>
        </authorList>
    </citation>
    <scope>NUCLEOTIDE SEQUENCE [LARGE SCALE GENOMIC DNA]</scope>
    <source>
        <strain evidence="2">NOR51-B</strain>
    </source>
</reference>
<name>B8KV26_9GAMM</name>
<organism evidence="1 2">
    <name type="scientific">Luminiphilus syltensis NOR5-1B</name>
    <dbReference type="NCBI Taxonomy" id="565045"/>
    <lineage>
        <taxon>Bacteria</taxon>
        <taxon>Pseudomonadati</taxon>
        <taxon>Pseudomonadota</taxon>
        <taxon>Gammaproteobacteria</taxon>
        <taxon>Cellvibrionales</taxon>
        <taxon>Halieaceae</taxon>
        <taxon>Luminiphilus</taxon>
    </lineage>
</organism>
<dbReference type="AlphaFoldDB" id="B8KV26"/>
<keyword evidence="2" id="KW-1185">Reference proteome</keyword>
<dbReference type="EMBL" id="DS999411">
    <property type="protein sequence ID" value="EED35781.1"/>
    <property type="molecule type" value="Genomic_DNA"/>
</dbReference>
<gene>
    <name evidence="1" type="ORF">NOR51B_1728</name>
</gene>
<sequence length="43" mass="4529">MSKNGSGVGVGYQREPTLAAAWASVSLRITHALIQATNNNDTQ</sequence>
<evidence type="ECO:0000313" key="2">
    <source>
        <dbReference type="Proteomes" id="UP000004699"/>
    </source>
</evidence>
<dbReference type="HOGENOM" id="CLU_3235666_0_0_6"/>
<protein>
    <submittedName>
        <fullName evidence="1">Uncharacterized protein</fullName>
    </submittedName>
</protein>
<proteinExistence type="predicted"/>